<comment type="caution">
    <text evidence="2">The sequence shown here is derived from an EMBL/GenBank/DDBJ whole genome shotgun (WGS) entry which is preliminary data.</text>
</comment>
<feature type="compositionally biased region" description="Polar residues" evidence="1">
    <location>
        <begin position="15"/>
        <end position="24"/>
    </location>
</feature>
<feature type="compositionally biased region" description="Low complexity" evidence="1">
    <location>
        <begin position="401"/>
        <end position="425"/>
    </location>
</feature>
<accession>A0A815ABY9</accession>
<sequence length="613" mass="68321">MSTSKKSIKKRKLPSSPSQTTLQANRRLEVLRSGQRNLWDDDDNDDSDLEPYVKLKKPTTINKTYIVISDSDNEKTSSRRRSKSNKSKKKSSRTCDESLTSDNDHKRTSKCVTCLICSILTTLTSYNCCSKHLSSLINNKNSHDNDQKQTINTNQWPPKQVMIVPITDELIQRYINPQEFVHIKTSTSPIHKKSVRSNRSIRKLSKKSRITSESSDAEHSIINKIKSSTKSSRIELEQPNSSSIVIESVLPTNSGKISQDATYTVITSTSTSTSTTVNSFESPNILDTCQIQQSSDQLITIDDSQPNTQQDDLLTHNTQKNQTNDPWTPISDDTYVAIETTLHRIDSSSQEKHEFTPITARRTPTDLMASHLPKIQLKKGRFHQGKPIVDKNVSDTTTNGCQSSTICQSSSSSSSTSTSTSIIITNNRPAPSSLETIIEDESLVIQSTHQISNKSSPSCHGLSQQPENTTEGLSDTVMSCLFAQDELSQYDNIHITTKTISNEAVLPPPPPPLLLLPTIIIEDYSHKNDINNKSVDISQSSQLTNDQTDFQQLTPSTTNEKPTRIARRSYRMNADGSRVSISRSSISTYRQSSSTSLRRLSNDVTSTTSRTKK</sequence>
<protein>
    <submittedName>
        <fullName evidence="2">Uncharacterized protein</fullName>
    </submittedName>
</protein>
<feature type="region of interest" description="Disordered" evidence="1">
    <location>
        <begin position="537"/>
        <end position="613"/>
    </location>
</feature>
<feature type="compositionally biased region" description="Polar residues" evidence="1">
    <location>
        <begin position="537"/>
        <end position="560"/>
    </location>
</feature>
<keyword evidence="3" id="KW-1185">Reference proteome</keyword>
<feature type="compositionally biased region" description="Acidic residues" evidence="1">
    <location>
        <begin position="40"/>
        <end position="49"/>
    </location>
</feature>
<gene>
    <name evidence="2" type="ORF">JXQ802_LOCUS27203</name>
</gene>
<evidence type="ECO:0000313" key="2">
    <source>
        <dbReference type="EMBL" id="CAF1255416.1"/>
    </source>
</evidence>
<dbReference type="AlphaFoldDB" id="A0A815ABY9"/>
<dbReference type="Proteomes" id="UP000663870">
    <property type="component" value="Unassembled WGS sequence"/>
</dbReference>
<organism evidence="2 3">
    <name type="scientific">Rotaria sordida</name>
    <dbReference type="NCBI Taxonomy" id="392033"/>
    <lineage>
        <taxon>Eukaryota</taxon>
        <taxon>Metazoa</taxon>
        <taxon>Spiralia</taxon>
        <taxon>Gnathifera</taxon>
        <taxon>Rotifera</taxon>
        <taxon>Eurotatoria</taxon>
        <taxon>Bdelloidea</taxon>
        <taxon>Philodinida</taxon>
        <taxon>Philodinidae</taxon>
        <taxon>Rotaria</taxon>
    </lineage>
</organism>
<evidence type="ECO:0000256" key="1">
    <source>
        <dbReference type="SAM" id="MobiDB-lite"/>
    </source>
</evidence>
<feature type="region of interest" description="Disordered" evidence="1">
    <location>
        <begin position="191"/>
        <end position="215"/>
    </location>
</feature>
<feature type="region of interest" description="Disordered" evidence="1">
    <location>
        <begin position="1"/>
        <end position="51"/>
    </location>
</feature>
<reference evidence="2" key="1">
    <citation type="submission" date="2021-02" db="EMBL/GenBank/DDBJ databases">
        <authorList>
            <person name="Nowell W R."/>
        </authorList>
    </citation>
    <scope>NUCLEOTIDE SEQUENCE</scope>
</reference>
<feature type="region of interest" description="Disordered" evidence="1">
    <location>
        <begin position="448"/>
        <end position="471"/>
    </location>
</feature>
<feature type="compositionally biased region" description="Basic residues" evidence="1">
    <location>
        <begin position="78"/>
        <end position="92"/>
    </location>
</feature>
<feature type="region of interest" description="Disordered" evidence="1">
    <location>
        <begin position="391"/>
        <end position="427"/>
    </location>
</feature>
<feature type="region of interest" description="Disordered" evidence="1">
    <location>
        <begin position="71"/>
        <end position="105"/>
    </location>
</feature>
<feature type="compositionally biased region" description="Polar residues" evidence="1">
    <location>
        <begin position="602"/>
        <end position="613"/>
    </location>
</feature>
<feature type="compositionally biased region" description="Low complexity" evidence="1">
    <location>
        <begin position="577"/>
        <end position="599"/>
    </location>
</feature>
<proteinExistence type="predicted"/>
<feature type="compositionally biased region" description="Basic residues" evidence="1">
    <location>
        <begin position="191"/>
        <end position="209"/>
    </location>
</feature>
<name>A0A815ABY9_9BILA</name>
<dbReference type="EMBL" id="CAJNOL010000979">
    <property type="protein sequence ID" value="CAF1255416.1"/>
    <property type="molecule type" value="Genomic_DNA"/>
</dbReference>
<evidence type="ECO:0000313" key="3">
    <source>
        <dbReference type="Proteomes" id="UP000663870"/>
    </source>
</evidence>
<feature type="compositionally biased region" description="Basic residues" evidence="1">
    <location>
        <begin position="1"/>
        <end position="13"/>
    </location>
</feature>